<feature type="transmembrane region" description="Helical" evidence="2">
    <location>
        <begin position="32"/>
        <end position="53"/>
    </location>
</feature>
<dbReference type="EMBL" id="ONZI01000001">
    <property type="protein sequence ID" value="SPJ32450.1"/>
    <property type="molecule type" value="Genomic_DNA"/>
</dbReference>
<feature type="transmembrane region" description="Helical" evidence="2">
    <location>
        <begin position="437"/>
        <end position="458"/>
    </location>
</feature>
<sequence length="470" mass="52051">MSHESTLAERRLLRLWRLIRDGLPSPGRYRRYIVSVAPFLIGIWALTVFYIVAAPVSYKSAMTLILPGSGAGGSINLASIGQAMSQTSSAFSSPTLSPTENYKRLLGADLTLQRGAERLEDGSDALPKPTIKLVDQTNLIMVSITGSTPDQARERLEALRHAFLNLLDRLREDEAVKREAADLLRLDELEQKLQQAQLRVLQFQGETGLATLDQFNQRLGRVDALQISEEQLLRDAGRENARLERLASLLGLSEAQARHAQLLKADPLFQSLLKSYADVSTQWTQARATLGDRHLRMTELGAERDKLRSALVERGRALTELSLRALNDFVDLAVNGSRERLMDEWMSSAGVSAGAGAALESVREQIHRSSRETDRLVREAARLSDLMREQQVAEAVFSSALARLDTNKSDPFASYPLVQTFEPPSLPDRPASPSVKLALAGAIVASMMIIMGFLLLWLRQPIIQLLLPKK</sequence>
<evidence type="ECO:0008006" key="5">
    <source>
        <dbReference type="Google" id="ProtNLM"/>
    </source>
</evidence>
<dbReference type="GO" id="GO:0004713">
    <property type="term" value="F:protein tyrosine kinase activity"/>
    <property type="evidence" value="ECO:0007669"/>
    <property type="project" value="TreeGrafter"/>
</dbReference>
<keyword evidence="2" id="KW-1133">Transmembrane helix</keyword>
<reference evidence="4" key="1">
    <citation type="submission" date="2018-03" db="EMBL/GenBank/DDBJ databases">
        <authorList>
            <person name="Navarro De La Torre S."/>
        </authorList>
    </citation>
    <scope>NUCLEOTIDE SEQUENCE [LARGE SCALE GENOMIC DNA]</scope>
    <source>
        <strain evidence="4">EAod3</strain>
    </source>
</reference>
<protein>
    <recommendedName>
        <fullName evidence="5">Polysaccharide chain length determinant N-terminal domain-containing protein</fullName>
    </recommendedName>
</protein>
<dbReference type="InterPro" id="IPR050445">
    <property type="entry name" value="Bact_polysacc_biosynth/exp"/>
</dbReference>
<dbReference type="GO" id="GO:0005886">
    <property type="term" value="C:plasma membrane"/>
    <property type="evidence" value="ECO:0007669"/>
    <property type="project" value="TreeGrafter"/>
</dbReference>
<dbReference type="Proteomes" id="UP000244934">
    <property type="component" value="Unassembled WGS sequence"/>
</dbReference>
<keyword evidence="1" id="KW-0175">Coiled coil</keyword>
<keyword evidence="2" id="KW-0812">Transmembrane</keyword>
<accession>A0A2R8CHU5</accession>
<dbReference type="OrthoDB" id="6148968at2"/>
<dbReference type="PANTHER" id="PTHR32309">
    <property type="entry name" value="TYROSINE-PROTEIN KINASE"/>
    <property type="match status" value="1"/>
</dbReference>
<feature type="coiled-coil region" evidence="1">
    <location>
        <begin position="153"/>
        <end position="206"/>
    </location>
</feature>
<keyword evidence="2" id="KW-0472">Membrane</keyword>
<evidence type="ECO:0000256" key="2">
    <source>
        <dbReference type="SAM" id="Phobius"/>
    </source>
</evidence>
<dbReference type="AlphaFoldDB" id="A0A2R8CHU5"/>
<dbReference type="RefSeq" id="WP_108841321.1">
    <property type="nucleotide sequence ID" value="NZ_ONZI01000001.1"/>
</dbReference>
<proteinExistence type="predicted"/>
<evidence type="ECO:0000313" key="4">
    <source>
        <dbReference type="Proteomes" id="UP000244934"/>
    </source>
</evidence>
<evidence type="ECO:0000313" key="3">
    <source>
        <dbReference type="EMBL" id="SPJ32450.1"/>
    </source>
</evidence>
<evidence type="ECO:0000256" key="1">
    <source>
        <dbReference type="SAM" id="Coils"/>
    </source>
</evidence>
<dbReference type="PANTHER" id="PTHR32309:SF13">
    <property type="entry name" value="FERRIC ENTEROBACTIN TRANSPORT PROTEIN FEPE"/>
    <property type="match status" value="1"/>
</dbReference>
<organism evidence="3 4">
    <name type="scientific">Kushneria phyllosphaerae</name>
    <dbReference type="NCBI Taxonomy" id="2100822"/>
    <lineage>
        <taxon>Bacteria</taxon>
        <taxon>Pseudomonadati</taxon>
        <taxon>Pseudomonadota</taxon>
        <taxon>Gammaproteobacteria</taxon>
        <taxon>Oceanospirillales</taxon>
        <taxon>Halomonadaceae</taxon>
        <taxon>Kushneria</taxon>
    </lineage>
</organism>
<keyword evidence="4" id="KW-1185">Reference proteome</keyword>
<name>A0A2R8CHU5_9GAMM</name>
<gene>
    <name evidence="3" type="ORF">KSP9073_00450</name>
</gene>